<dbReference type="EMBL" id="PFQN01000045">
    <property type="protein sequence ID" value="PJC76294.1"/>
    <property type="molecule type" value="Genomic_DNA"/>
</dbReference>
<protein>
    <submittedName>
        <fullName evidence="1">Uncharacterized protein</fullName>
    </submittedName>
</protein>
<organism evidence="1 2">
    <name type="scientific">Candidatus Shapirobacteria bacterium CG_4_8_14_3_um_filter_39_11</name>
    <dbReference type="NCBI Taxonomy" id="1974875"/>
    <lineage>
        <taxon>Bacteria</taxon>
        <taxon>Candidatus Shapironibacteriota</taxon>
    </lineage>
</organism>
<sequence>MLRVESGQSLGGRCWVSPGGRPVAWIDKRMEGGEWGLEWFRRAVVQKNSEKCFLLWRISGGGDDGCC</sequence>
<dbReference type="AlphaFoldDB" id="A0A2M8GG26"/>
<comment type="caution">
    <text evidence="1">The sequence shown here is derived from an EMBL/GenBank/DDBJ whole genome shotgun (WGS) entry which is preliminary data.</text>
</comment>
<evidence type="ECO:0000313" key="1">
    <source>
        <dbReference type="EMBL" id="PJC76294.1"/>
    </source>
</evidence>
<dbReference type="Proteomes" id="UP000230384">
    <property type="component" value="Unassembled WGS sequence"/>
</dbReference>
<name>A0A2M8GG26_9BACT</name>
<reference evidence="2" key="1">
    <citation type="submission" date="2017-09" db="EMBL/GenBank/DDBJ databases">
        <title>Depth-based differentiation of microbial function through sediment-hosted aquifers and enrichment of novel symbionts in the deep terrestrial subsurface.</title>
        <authorList>
            <person name="Probst A.J."/>
            <person name="Ladd B."/>
            <person name="Jarett J.K."/>
            <person name="Geller-Mcgrath D.E."/>
            <person name="Sieber C.M.K."/>
            <person name="Emerson J.B."/>
            <person name="Anantharaman K."/>
            <person name="Thomas B.C."/>
            <person name="Malmstrom R."/>
            <person name="Stieglmeier M."/>
            <person name="Klingl A."/>
            <person name="Woyke T."/>
            <person name="Ryan C.M."/>
            <person name="Banfield J.F."/>
        </authorList>
    </citation>
    <scope>NUCLEOTIDE SEQUENCE [LARGE SCALE GENOMIC DNA]</scope>
</reference>
<gene>
    <name evidence="1" type="ORF">CO010_03005</name>
</gene>
<proteinExistence type="predicted"/>
<evidence type="ECO:0000313" key="2">
    <source>
        <dbReference type="Proteomes" id="UP000230384"/>
    </source>
</evidence>
<accession>A0A2M8GG26</accession>